<dbReference type="CDD" id="cd03230">
    <property type="entry name" value="ABC_DR_subfamily_A"/>
    <property type="match status" value="1"/>
</dbReference>
<evidence type="ECO:0000259" key="3">
    <source>
        <dbReference type="PROSITE" id="PS50893"/>
    </source>
</evidence>
<dbReference type="GO" id="GO:0005524">
    <property type="term" value="F:ATP binding"/>
    <property type="evidence" value="ECO:0007669"/>
    <property type="project" value="UniProtKB-KW"/>
</dbReference>
<evidence type="ECO:0000256" key="1">
    <source>
        <dbReference type="ARBA" id="ARBA00022741"/>
    </source>
</evidence>
<dbReference type="InterPro" id="IPR003593">
    <property type="entry name" value="AAA+_ATPase"/>
</dbReference>
<dbReference type="SMART" id="SM00382">
    <property type="entry name" value="AAA"/>
    <property type="match status" value="1"/>
</dbReference>
<accession>A0A7G6E742</accession>
<dbReference type="Proteomes" id="UP000515847">
    <property type="component" value="Chromosome"/>
</dbReference>
<dbReference type="InterPro" id="IPR017871">
    <property type="entry name" value="ABC_transporter-like_CS"/>
</dbReference>
<dbReference type="InterPro" id="IPR027417">
    <property type="entry name" value="P-loop_NTPase"/>
</dbReference>
<gene>
    <name evidence="4" type="ORF">BR63_17520</name>
</gene>
<name>A0A7G6E742_THEFR</name>
<dbReference type="Gene3D" id="3.40.50.300">
    <property type="entry name" value="P-loop containing nucleotide triphosphate hydrolases"/>
    <property type="match status" value="1"/>
</dbReference>
<dbReference type="InterPro" id="IPR003439">
    <property type="entry name" value="ABC_transporter-like_ATP-bd"/>
</dbReference>
<organism evidence="4 5">
    <name type="scientific">Thermanaerosceptrum fracticalcis</name>
    <dbReference type="NCBI Taxonomy" id="1712410"/>
    <lineage>
        <taxon>Bacteria</taxon>
        <taxon>Bacillati</taxon>
        <taxon>Bacillota</taxon>
        <taxon>Clostridia</taxon>
        <taxon>Eubacteriales</taxon>
        <taxon>Peptococcaceae</taxon>
        <taxon>Thermanaerosceptrum</taxon>
    </lineage>
</organism>
<protein>
    <submittedName>
        <fullName evidence="4">ATP-binding cassette domain-containing protein</fullName>
    </submittedName>
</protein>
<dbReference type="PANTHER" id="PTHR43582">
    <property type="entry name" value="LINEARMYCIN RESISTANCE ATP-BINDING PROTEIN LNRL"/>
    <property type="match status" value="1"/>
</dbReference>
<dbReference type="PROSITE" id="PS50893">
    <property type="entry name" value="ABC_TRANSPORTER_2"/>
    <property type="match status" value="1"/>
</dbReference>
<dbReference type="SUPFAM" id="SSF52540">
    <property type="entry name" value="P-loop containing nucleoside triphosphate hydrolases"/>
    <property type="match status" value="1"/>
</dbReference>
<keyword evidence="1" id="KW-0547">Nucleotide-binding</keyword>
<dbReference type="AlphaFoldDB" id="A0A7G6E742"/>
<reference evidence="4 5" key="1">
    <citation type="journal article" date="2019" name="Front. Microbiol.">
        <title>Thermoanaerosceptrum fracticalcis gen. nov. sp. nov., a Novel Fumarate-Fermenting Microorganism From a Deep Fractured Carbonate Aquifer of the US Great Basin.</title>
        <authorList>
            <person name="Hamilton-Brehm S.D."/>
            <person name="Stewart L.E."/>
            <person name="Zavarin M."/>
            <person name="Caldwell M."/>
            <person name="Lawson P.A."/>
            <person name="Onstott T.C."/>
            <person name="Grzymski J."/>
            <person name="Neveux I."/>
            <person name="Lollar B.S."/>
            <person name="Russell C.E."/>
            <person name="Moser D.P."/>
        </authorList>
    </citation>
    <scope>NUCLEOTIDE SEQUENCE [LARGE SCALE GENOMIC DNA]</scope>
    <source>
        <strain evidence="4 5">DRI-13</strain>
    </source>
</reference>
<evidence type="ECO:0000256" key="2">
    <source>
        <dbReference type="ARBA" id="ARBA00022840"/>
    </source>
</evidence>
<dbReference type="KEGG" id="tfr:BR63_17520"/>
<keyword evidence="5" id="KW-1185">Reference proteome</keyword>
<evidence type="ECO:0000313" key="5">
    <source>
        <dbReference type="Proteomes" id="UP000515847"/>
    </source>
</evidence>
<dbReference type="EMBL" id="CP045798">
    <property type="protein sequence ID" value="QNB47896.1"/>
    <property type="molecule type" value="Genomic_DNA"/>
</dbReference>
<dbReference type="GO" id="GO:0016887">
    <property type="term" value="F:ATP hydrolysis activity"/>
    <property type="evidence" value="ECO:0007669"/>
    <property type="project" value="InterPro"/>
</dbReference>
<dbReference type="RefSeq" id="WP_051965564.1">
    <property type="nucleotide sequence ID" value="NZ_CP045798.1"/>
</dbReference>
<dbReference type="OrthoDB" id="1805624at2"/>
<sequence length="236" mass="26332">MAKEIIIQIRDLIKSYSRKVAINGVNLDIYKSEIFGLLGPNGAGKSTLLSMMATVSKPTSGDIYIKDISLVKQAHLVKKLIGFVPQEIALYTKLSGIDNLKFWGQVYGLRGRVLQERIEYVLFVVALQDRIKDPVDHYSGGMKRRLNIAASLLHNPQILIMDEPTAGVDVESRRCILSAVKKLSEEGTTVIYTSHYLEEVDGICHRLAFLKEGRIETVGTMAELEGYFATSNKKTK</sequence>
<proteinExistence type="predicted"/>
<keyword evidence="2 4" id="KW-0067">ATP-binding</keyword>
<evidence type="ECO:0000313" key="4">
    <source>
        <dbReference type="EMBL" id="QNB47896.1"/>
    </source>
</evidence>
<dbReference type="Pfam" id="PF00005">
    <property type="entry name" value="ABC_tran"/>
    <property type="match status" value="1"/>
</dbReference>
<dbReference type="PANTHER" id="PTHR43582:SF2">
    <property type="entry name" value="LINEARMYCIN RESISTANCE ATP-BINDING PROTEIN LNRL"/>
    <property type="match status" value="1"/>
</dbReference>
<dbReference type="PROSITE" id="PS00211">
    <property type="entry name" value="ABC_TRANSPORTER_1"/>
    <property type="match status" value="1"/>
</dbReference>
<feature type="domain" description="ABC transporter" evidence="3">
    <location>
        <begin position="7"/>
        <end position="236"/>
    </location>
</feature>